<evidence type="ECO:0000313" key="3">
    <source>
        <dbReference type="Proteomes" id="UP000249008"/>
    </source>
</evidence>
<dbReference type="SUPFAM" id="SSF52540">
    <property type="entry name" value="P-loop containing nucleoside triphosphate hydrolases"/>
    <property type="match status" value="1"/>
</dbReference>
<dbReference type="KEGG" id="ful:C4N20_12240"/>
<proteinExistence type="predicted"/>
<dbReference type="Pfam" id="PF09848">
    <property type="entry name" value="SLFN-g3_helicase"/>
    <property type="match status" value="1"/>
</dbReference>
<dbReference type="InterPro" id="IPR018647">
    <property type="entry name" value="SLFN_3-like_DNA/RNA_helicase"/>
</dbReference>
<evidence type="ECO:0000259" key="1">
    <source>
        <dbReference type="Pfam" id="PF09848"/>
    </source>
</evidence>
<feature type="domain" description="Schlafen group 3-like DNA/RNA helicase" evidence="1">
    <location>
        <begin position="236"/>
        <end position="624"/>
    </location>
</feature>
<sequence>MRIQRAYYSDTLTDFLAKSKLEIFGELCSNDQFSAEDLQKNTWKTEIDILKEQLITFKAGYIILEYTIPRIGNRIDGVFIYKGIVFLFEFKVGSNIYLNHDIEQVIDYALDLNSFHKESHNKLLVPILICTEASNKDFSISLMKDNILNPLYCNKNNIANCINNVIENFTQSEFSPYDWINSIYMPTPTIIEAAQVLYHGHNVEEISRNDASAINLTRTTKAISDIIDFTKQNNKKSICFITGVPGAGKTLAGLNIAIDRQRVAEDEHAIFLSGNGPLVEVLQESLARDDSTRNSTKKAEAMRKAKEFIQIIHHFRDDAISTTLAPIEKVAIFDEAQRAWDETNLTNFMKRKKGVFDFDMSEPEFLINIMNRHSDWSAIICLIGGGQEINTGEAGLIEWFDSLRNKFSNWDVYVSDKISDHEYTRGKSVNTLIQGLNCKIVKDLHLSVSLRSFRSENVAGFVKDVLDVNIENAKQLLAQFKNDYPIYITRDLNKAKTWIINQAKGSERYGMIASSGAKRLRSYGIWVQNKVDAPTWFLNGKDDVRSSYFLEETATEFDIQGLELDWSILCWDANLRFNNGKFEYYNFIGSKWQNINKLENVLYLKNAYRVLMTRARQGFVIFVPEGNLKDITRLPKYYDGIYSYLVSLGINIL</sequence>
<gene>
    <name evidence="2" type="ORF">NCTC12112_01008</name>
</gene>
<dbReference type="Proteomes" id="UP000249008">
    <property type="component" value="Chromosome 1"/>
</dbReference>
<dbReference type="AlphaFoldDB" id="A0AAX2J9K7"/>
<reference evidence="2 3" key="1">
    <citation type="submission" date="2018-06" db="EMBL/GenBank/DDBJ databases">
        <authorList>
            <consortium name="Pathogen Informatics"/>
            <person name="Doyle S."/>
        </authorList>
    </citation>
    <scope>NUCLEOTIDE SEQUENCE [LARGE SCALE GENOMIC DNA]</scope>
    <source>
        <strain evidence="2 3">NCTC12112</strain>
    </source>
</reference>
<name>A0AAX2J9K7_9FUSO</name>
<dbReference type="Gene3D" id="3.40.50.300">
    <property type="entry name" value="P-loop containing nucleotide triphosphate hydrolases"/>
    <property type="match status" value="1"/>
</dbReference>
<evidence type="ECO:0000313" key="2">
    <source>
        <dbReference type="EMBL" id="SQJ00849.1"/>
    </source>
</evidence>
<protein>
    <submittedName>
        <fullName evidence="2">Uncharacterized conserved protein</fullName>
    </submittedName>
</protein>
<organism evidence="2 3">
    <name type="scientific">Fusobacterium ulcerans</name>
    <dbReference type="NCBI Taxonomy" id="861"/>
    <lineage>
        <taxon>Bacteria</taxon>
        <taxon>Fusobacteriati</taxon>
        <taxon>Fusobacteriota</taxon>
        <taxon>Fusobacteriia</taxon>
        <taxon>Fusobacteriales</taxon>
        <taxon>Fusobacteriaceae</taxon>
        <taxon>Fusobacterium</taxon>
    </lineage>
</organism>
<accession>A0AAX2J9K7</accession>
<dbReference type="EMBL" id="LS483487">
    <property type="protein sequence ID" value="SQJ00849.1"/>
    <property type="molecule type" value="Genomic_DNA"/>
</dbReference>
<dbReference type="InterPro" id="IPR027417">
    <property type="entry name" value="P-loop_NTPase"/>
</dbReference>
<dbReference type="RefSeq" id="WP_005976769.1">
    <property type="nucleotide sequence ID" value="NZ_CABKNW010000001.1"/>
</dbReference>
<dbReference type="GeneID" id="78455586"/>